<evidence type="ECO:0000313" key="2">
    <source>
        <dbReference type="Proteomes" id="UP000037035"/>
    </source>
</evidence>
<dbReference type="AlphaFoldDB" id="A0A0L6VEG3"/>
<evidence type="ECO:0000313" key="1">
    <source>
        <dbReference type="EMBL" id="KNZ59148.1"/>
    </source>
</evidence>
<dbReference type="EMBL" id="LAVV01006608">
    <property type="protein sequence ID" value="KNZ59148.1"/>
    <property type="molecule type" value="Genomic_DNA"/>
</dbReference>
<comment type="caution">
    <text evidence="1">The sequence shown here is derived from an EMBL/GenBank/DDBJ whole genome shotgun (WGS) entry which is preliminary data.</text>
</comment>
<protein>
    <submittedName>
        <fullName evidence="1">Uncharacterized protein</fullName>
    </submittedName>
</protein>
<gene>
    <name evidence="1" type="ORF">VP01_1794g1</name>
</gene>
<proteinExistence type="predicted"/>
<sequence length="406" mass="46660">MCTSILLVCGKSFTSFKYSNLIAPYLFTLPGNHFQSPFPNHLSITYSTTQNPNHGMKTLQPGEHQVACLQCRNSVGPSKTPCTMLQPGNQKQHNWTRPKKLETDAISIQVGTFSPICCQIQNIPHQLHQANTTYSNHQLVNCYYTFFLTNLFPFYYFTQISLELPRTLISNNPKTNYTRNITNSAPPQLFFPCFIISTNITMQPLSPYTPVFLFICCFYPYSHNPLTTFTTNISIPLSPYFSLPSVLACPFDALLRDFFFPSFFQNHILALKSPSYFYYKYCLFSLNHFSPSAHRNQEFILLRTGHSLTENTHLSIQSVFTPSPEASFHFCLSETQMKQDDLNKATYVSSFSPTNEKYLGGTMVCIQTSKMMLDLKLAAQFLKTYFCSASRFPRRNNWKKEQIQKF</sequence>
<keyword evidence="2" id="KW-1185">Reference proteome</keyword>
<accession>A0A0L6VEG3</accession>
<organism evidence="1 2">
    <name type="scientific">Puccinia sorghi</name>
    <dbReference type="NCBI Taxonomy" id="27349"/>
    <lineage>
        <taxon>Eukaryota</taxon>
        <taxon>Fungi</taxon>
        <taxon>Dikarya</taxon>
        <taxon>Basidiomycota</taxon>
        <taxon>Pucciniomycotina</taxon>
        <taxon>Pucciniomycetes</taxon>
        <taxon>Pucciniales</taxon>
        <taxon>Pucciniaceae</taxon>
        <taxon>Puccinia</taxon>
    </lineage>
</organism>
<reference evidence="1 2" key="1">
    <citation type="submission" date="2015-08" db="EMBL/GenBank/DDBJ databases">
        <title>Next Generation Sequencing and Analysis of the Genome of Puccinia sorghi L Schw, the Causal Agent of Maize Common Rust.</title>
        <authorList>
            <person name="Rochi L."/>
            <person name="Burguener G."/>
            <person name="Darino M."/>
            <person name="Turjanski A."/>
            <person name="Kreff E."/>
            <person name="Dieguez M.J."/>
            <person name="Sacco F."/>
        </authorList>
    </citation>
    <scope>NUCLEOTIDE SEQUENCE [LARGE SCALE GENOMIC DNA]</scope>
    <source>
        <strain evidence="1 2">RO10H11247</strain>
    </source>
</reference>
<dbReference type="Proteomes" id="UP000037035">
    <property type="component" value="Unassembled WGS sequence"/>
</dbReference>
<dbReference type="VEuPathDB" id="FungiDB:VP01_1794g1"/>
<name>A0A0L6VEG3_9BASI</name>